<evidence type="ECO:0000256" key="1">
    <source>
        <dbReference type="SAM" id="MobiDB-lite"/>
    </source>
</evidence>
<feature type="region of interest" description="Disordered" evidence="1">
    <location>
        <begin position="1"/>
        <end position="26"/>
    </location>
</feature>
<sequence length="133" mass="14921">MNWNENKKKQQPEKSEDTKKASPKQLASITPALSPFDEHALHQQLPDTFYQDYCQWLRDYLRRHKQNPPTKSGKDCATSLLQVPEKDVVVSQDPLPKADIKVANDAGVIDVNPVHSSSFSSSPSSSSSSHRTF</sequence>
<feature type="region of interest" description="Disordered" evidence="1">
    <location>
        <begin position="111"/>
        <end position="133"/>
    </location>
</feature>
<protein>
    <submittedName>
        <fullName evidence="2">Uncharacterized protein</fullName>
    </submittedName>
</protein>
<feature type="non-terminal residue" evidence="2">
    <location>
        <position position="133"/>
    </location>
</feature>
<feature type="compositionally biased region" description="Low complexity" evidence="1">
    <location>
        <begin position="116"/>
        <end position="133"/>
    </location>
</feature>
<comment type="caution">
    <text evidence="2">The sequence shown here is derived from an EMBL/GenBank/DDBJ whole genome shotgun (WGS) entry which is preliminary data.</text>
</comment>
<evidence type="ECO:0000313" key="2">
    <source>
        <dbReference type="EMBL" id="ETO14926.1"/>
    </source>
</evidence>
<evidence type="ECO:0000313" key="3">
    <source>
        <dbReference type="Proteomes" id="UP000023152"/>
    </source>
</evidence>
<keyword evidence="3" id="KW-1185">Reference proteome</keyword>
<dbReference type="AlphaFoldDB" id="X6MMR5"/>
<name>X6MMR5_RETFI</name>
<proteinExistence type="predicted"/>
<organism evidence="2 3">
    <name type="scientific">Reticulomyxa filosa</name>
    <dbReference type="NCBI Taxonomy" id="46433"/>
    <lineage>
        <taxon>Eukaryota</taxon>
        <taxon>Sar</taxon>
        <taxon>Rhizaria</taxon>
        <taxon>Retaria</taxon>
        <taxon>Foraminifera</taxon>
        <taxon>Monothalamids</taxon>
        <taxon>Reticulomyxidae</taxon>
        <taxon>Reticulomyxa</taxon>
    </lineage>
</organism>
<feature type="compositionally biased region" description="Basic and acidic residues" evidence="1">
    <location>
        <begin position="1"/>
        <end position="20"/>
    </location>
</feature>
<gene>
    <name evidence="2" type="ORF">RFI_22442</name>
</gene>
<reference evidence="2 3" key="1">
    <citation type="journal article" date="2013" name="Curr. Biol.">
        <title>The Genome of the Foraminiferan Reticulomyxa filosa.</title>
        <authorList>
            <person name="Glockner G."/>
            <person name="Hulsmann N."/>
            <person name="Schleicher M."/>
            <person name="Noegel A.A."/>
            <person name="Eichinger L."/>
            <person name="Gallinger C."/>
            <person name="Pawlowski J."/>
            <person name="Sierra R."/>
            <person name="Euteneuer U."/>
            <person name="Pillet L."/>
            <person name="Moustafa A."/>
            <person name="Platzer M."/>
            <person name="Groth M."/>
            <person name="Szafranski K."/>
            <person name="Schliwa M."/>
        </authorList>
    </citation>
    <scope>NUCLEOTIDE SEQUENCE [LARGE SCALE GENOMIC DNA]</scope>
</reference>
<dbReference type="Proteomes" id="UP000023152">
    <property type="component" value="Unassembled WGS sequence"/>
</dbReference>
<accession>X6MMR5</accession>
<dbReference type="EMBL" id="ASPP01019651">
    <property type="protein sequence ID" value="ETO14926.1"/>
    <property type="molecule type" value="Genomic_DNA"/>
</dbReference>